<dbReference type="Proteomes" id="UP000219072">
    <property type="component" value="Unassembled WGS sequence"/>
</dbReference>
<protein>
    <submittedName>
        <fullName evidence="4">4'-phosphopantetheinyl transferase superfamily protein</fullName>
    </submittedName>
</protein>
<organism evidence="4 5">
    <name type="scientific">Streptomyces zhaozhouensis</name>
    <dbReference type="NCBI Taxonomy" id="1300267"/>
    <lineage>
        <taxon>Bacteria</taxon>
        <taxon>Bacillati</taxon>
        <taxon>Actinomycetota</taxon>
        <taxon>Actinomycetes</taxon>
        <taxon>Kitasatosporales</taxon>
        <taxon>Streptomycetaceae</taxon>
        <taxon>Streptomyces</taxon>
    </lineage>
</organism>
<feature type="region of interest" description="Disordered" evidence="2">
    <location>
        <begin position="1"/>
        <end position="28"/>
    </location>
</feature>
<dbReference type="InterPro" id="IPR008278">
    <property type="entry name" value="4-PPantetheinyl_Trfase_dom"/>
</dbReference>
<dbReference type="EMBL" id="OCNE01000015">
    <property type="protein sequence ID" value="SOD64268.1"/>
    <property type="molecule type" value="Genomic_DNA"/>
</dbReference>
<dbReference type="Pfam" id="PF01648">
    <property type="entry name" value="ACPS"/>
    <property type="match status" value="1"/>
</dbReference>
<evidence type="ECO:0000256" key="1">
    <source>
        <dbReference type="ARBA" id="ARBA00022679"/>
    </source>
</evidence>
<feature type="compositionally biased region" description="Low complexity" evidence="2">
    <location>
        <begin position="18"/>
        <end position="28"/>
    </location>
</feature>
<dbReference type="RefSeq" id="WP_097232699.1">
    <property type="nucleotide sequence ID" value="NZ_OCNE01000015.1"/>
</dbReference>
<name>A0A286E022_9ACTN</name>
<evidence type="ECO:0000256" key="2">
    <source>
        <dbReference type="SAM" id="MobiDB-lite"/>
    </source>
</evidence>
<dbReference type="AlphaFoldDB" id="A0A286E022"/>
<dbReference type="Gene3D" id="3.90.470.20">
    <property type="entry name" value="4'-phosphopantetheinyl transferase domain"/>
    <property type="match status" value="2"/>
</dbReference>
<evidence type="ECO:0000313" key="5">
    <source>
        <dbReference type="Proteomes" id="UP000219072"/>
    </source>
</evidence>
<dbReference type="InterPro" id="IPR037143">
    <property type="entry name" value="4-PPantetheinyl_Trfase_dom_sf"/>
</dbReference>
<dbReference type="OrthoDB" id="9808281at2"/>
<feature type="domain" description="4'-phosphopantetheinyl transferase" evidence="3">
    <location>
        <begin position="170"/>
        <end position="245"/>
    </location>
</feature>
<dbReference type="GO" id="GO:0000287">
    <property type="term" value="F:magnesium ion binding"/>
    <property type="evidence" value="ECO:0007669"/>
    <property type="project" value="InterPro"/>
</dbReference>
<keyword evidence="1 4" id="KW-0808">Transferase</keyword>
<evidence type="ECO:0000259" key="3">
    <source>
        <dbReference type="Pfam" id="PF01648"/>
    </source>
</evidence>
<dbReference type="SUPFAM" id="SSF56214">
    <property type="entry name" value="4'-phosphopantetheinyl transferase"/>
    <property type="match status" value="2"/>
</dbReference>
<reference evidence="4 5" key="1">
    <citation type="submission" date="2017-09" db="EMBL/GenBank/DDBJ databases">
        <authorList>
            <person name="Ehlers B."/>
            <person name="Leendertz F.H."/>
        </authorList>
    </citation>
    <scope>NUCLEOTIDE SEQUENCE [LARGE SCALE GENOMIC DNA]</scope>
    <source>
        <strain evidence="4 5">CGMCC 4.7095</strain>
    </source>
</reference>
<keyword evidence="5" id="KW-1185">Reference proteome</keyword>
<accession>A0A286E022</accession>
<proteinExistence type="predicted"/>
<sequence length="308" mass="32119">MTDIPTGVLPAPPTGLSPVRGPGRARPVPALPDVATVVLPLRQASPARAGADGQRPAPACVVARADYDPRGTDHTLLRSVLGPCELRRLDQLTGDRRRQEFTVARYAAKVATRTALGRHVPPESVDTGGGVFHQPLLSVPGEPGLEVSLTHTGRDATGTALALVHSGACPLGIDLEWVAPDTVAAALGALTGAERALVDGPAAARGAGTPERLALVLWSAREALSKALRIGLTVPFDVLRVSDVTWRDGGWLVEFGCFPHFRARAELLPGDAGVHDRVVVVAHPAPAPLPAIGLPGSARVEPRPEVPR</sequence>
<gene>
    <name evidence="4" type="ORF">SAMN06297387_115128</name>
</gene>
<evidence type="ECO:0000313" key="4">
    <source>
        <dbReference type="EMBL" id="SOD64268.1"/>
    </source>
</evidence>
<dbReference type="GO" id="GO:0008897">
    <property type="term" value="F:holo-[acyl-carrier-protein] synthase activity"/>
    <property type="evidence" value="ECO:0007669"/>
    <property type="project" value="InterPro"/>
</dbReference>